<feature type="non-terminal residue" evidence="2">
    <location>
        <position position="100"/>
    </location>
</feature>
<feature type="compositionally biased region" description="Low complexity" evidence="1">
    <location>
        <begin position="35"/>
        <end position="46"/>
    </location>
</feature>
<evidence type="ECO:0000313" key="3">
    <source>
        <dbReference type="Proteomes" id="UP001434883"/>
    </source>
</evidence>
<evidence type="ECO:0000313" key="2">
    <source>
        <dbReference type="EMBL" id="MEQ2198914.1"/>
    </source>
</evidence>
<feature type="compositionally biased region" description="Polar residues" evidence="1">
    <location>
        <begin position="1"/>
        <end position="34"/>
    </location>
</feature>
<evidence type="ECO:0000256" key="1">
    <source>
        <dbReference type="SAM" id="MobiDB-lite"/>
    </source>
</evidence>
<comment type="caution">
    <text evidence="2">The sequence shown here is derived from an EMBL/GenBank/DDBJ whole genome shotgun (WGS) entry which is preliminary data.</text>
</comment>
<protein>
    <submittedName>
        <fullName evidence="2">Uncharacterized protein</fullName>
    </submittedName>
</protein>
<gene>
    <name evidence="2" type="ORF">XENOCAPTIV_020799</name>
</gene>
<keyword evidence="3" id="KW-1185">Reference proteome</keyword>
<reference evidence="2 3" key="1">
    <citation type="submission" date="2021-06" db="EMBL/GenBank/DDBJ databases">
        <authorList>
            <person name="Palmer J.M."/>
        </authorList>
    </citation>
    <scope>NUCLEOTIDE SEQUENCE [LARGE SCALE GENOMIC DNA]</scope>
    <source>
        <strain evidence="2 3">XC_2019</strain>
        <tissue evidence="2">Muscle</tissue>
    </source>
</reference>
<feature type="compositionally biased region" description="Pro residues" evidence="1">
    <location>
        <begin position="78"/>
        <end position="90"/>
    </location>
</feature>
<dbReference type="Proteomes" id="UP001434883">
    <property type="component" value="Unassembled WGS sequence"/>
</dbReference>
<dbReference type="EMBL" id="JAHRIN010021311">
    <property type="protein sequence ID" value="MEQ2198914.1"/>
    <property type="molecule type" value="Genomic_DNA"/>
</dbReference>
<accession>A0ABV0QSW5</accession>
<sequence>MFTLSTQPLTKSNEELNTSCGSNVNTSYSWSSALSGTGSRGQQTQQRRPDIPLPRHLLQLLRGEPKAFPGQPRDIVPPVCPGPSPGPPPNGTCLEHLPRK</sequence>
<proteinExistence type="predicted"/>
<feature type="region of interest" description="Disordered" evidence="1">
    <location>
        <begin position="64"/>
        <end position="100"/>
    </location>
</feature>
<feature type="region of interest" description="Disordered" evidence="1">
    <location>
        <begin position="1"/>
        <end position="51"/>
    </location>
</feature>
<organism evidence="2 3">
    <name type="scientific">Xenoophorus captivus</name>
    <dbReference type="NCBI Taxonomy" id="1517983"/>
    <lineage>
        <taxon>Eukaryota</taxon>
        <taxon>Metazoa</taxon>
        <taxon>Chordata</taxon>
        <taxon>Craniata</taxon>
        <taxon>Vertebrata</taxon>
        <taxon>Euteleostomi</taxon>
        <taxon>Actinopterygii</taxon>
        <taxon>Neopterygii</taxon>
        <taxon>Teleostei</taxon>
        <taxon>Neoteleostei</taxon>
        <taxon>Acanthomorphata</taxon>
        <taxon>Ovalentaria</taxon>
        <taxon>Atherinomorphae</taxon>
        <taxon>Cyprinodontiformes</taxon>
        <taxon>Goodeidae</taxon>
        <taxon>Xenoophorus</taxon>
    </lineage>
</organism>
<name>A0ABV0QSW5_9TELE</name>